<dbReference type="AlphaFoldDB" id="A0A934Q691"/>
<accession>A0A934Q691</accession>
<protein>
    <recommendedName>
        <fullName evidence="3">PH domain-containing protein</fullName>
    </recommendedName>
</protein>
<dbReference type="EMBL" id="JAEHOH010000005">
    <property type="protein sequence ID" value="MBK0418150.1"/>
    <property type="molecule type" value="Genomic_DNA"/>
</dbReference>
<dbReference type="RefSeq" id="WP_200114064.1">
    <property type="nucleotide sequence ID" value="NZ_JAEHOH010000005.1"/>
</dbReference>
<dbReference type="InterPro" id="IPR057446">
    <property type="entry name" value="PH_bac"/>
</dbReference>
<keyword evidence="2" id="KW-0472">Membrane</keyword>
<evidence type="ECO:0000313" key="5">
    <source>
        <dbReference type="Proteomes" id="UP000608530"/>
    </source>
</evidence>
<evidence type="ECO:0000256" key="1">
    <source>
        <dbReference type="SAM" id="MobiDB-lite"/>
    </source>
</evidence>
<feature type="compositionally biased region" description="Low complexity" evidence="1">
    <location>
        <begin position="136"/>
        <end position="151"/>
    </location>
</feature>
<keyword evidence="5" id="KW-1185">Reference proteome</keyword>
<evidence type="ECO:0000313" key="4">
    <source>
        <dbReference type="EMBL" id="MBK0418150.1"/>
    </source>
</evidence>
<proteinExistence type="predicted"/>
<sequence>MSKYALALIFGALVIPLFAAMWFAWRARARRDAGVGTAGEAPRGELLAEFPRVGYVSTTPVGEPLVRVAVRGLRYRGPASLSVRRDGVSIAVAGEEPVHLGRGQLRGAGSARARVGKAVERDGLALLRWESLAPAGPGTAASRGAAAGSEPRSLESSFRFADPAEHRAFEEAIAEIVPGDGAAAADRTQTNEHTTQEDA</sequence>
<organism evidence="4 5">
    <name type="scientific">Leucobacter chromiisoli</name>
    <dbReference type="NCBI Taxonomy" id="2796471"/>
    <lineage>
        <taxon>Bacteria</taxon>
        <taxon>Bacillati</taxon>
        <taxon>Actinomycetota</taxon>
        <taxon>Actinomycetes</taxon>
        <taxon>Micrococcales</taxon>
        <taxon>Microbacteriaceae</taxon>
        <taxon>Leucobacter</taxon>
    </lineage>
</organism>
<keyword evidence="2" id="KW-0812">Transmembrane</keyword>
<feature type="region of interest" description="Disordered" evidence="1">
    <location>
        <begin position="136"/>
        <end position="156"/>
    </location>
</feature>
<feature type="region of interest" description="Disordered" evidence="1">
    <location>
        <begin position="176"/>
        <end position="199"/>
    </location>
</feature>
<dbReference type="Proteomes" id="UP000608530">
    <property type="component" value="Unassembled WGS sequence"/>
</dbReference>
<reference evidence="4" key="1">
    <citation type="submission" date="2020-12" db="EMBL/GenBank/DDBJ databases">
        <title>Leucobacter sp. CAS1, isolated from Chromium sludge.</title>
        <authorList>
            <person name="Xu Z."/>
        </authorList>
    </citation>
    <scope>NUCLEOTIDE SEQUENCE</scope>
    <source>
        <strain evidence="4">CSA1</strain>
    </source>
</reference>
<feature type="transmembrane region" description="Helical" evidence="2">
    <location>
        <begin position="6"/>
        <end position="25"/>
    </location>
</feature>
<name>A0A934Q691_9MICO</name>
<evidence type="ECO:0000259" key="3">
    <source>
        <dbReference type="Pfam" id="PF25362"/>
    </source>
</evidence>
<keyword evidence="2" id="KW-1133">Transmembrane helix</keyword>
<gene>
    <name evidence="4" type="ORF">JD276_03795</name>
</gene>
<dbReference type="Pfam" id="PF25362">
    <property type="entry name" value="bPH_11"/>
    <property type="match status" value="1"/>
</dbReference>
<feature type="domain" description="PH" evidence="3">
    <location>
        <begin position="44"/>
        <end position="131"/>
    </location>
</feature>
<evidence type="ECO:0000256" key="2">
    <source>
        <dbReference type="SAM" id="Phobius"/>
    </source>
</evidence>
<comment type="caution">
    <text evidence="4">The sequence shown here is derived from an EMBL/GenBank/DDBJ whole genome shotgun (WGS) entry which is preliminary data.</text>
</comment>